<feature type="domain" description="Pyruvate flavodoxin/ferredoxin oxidoreductase pyrimidine binding" evidence="3">
    <location>
        <begin position="16"/>
        <end position="237"/>
    </location>
</feature>
<dbReference type="Proteomes" id="UP000295500">
    <property type="component" value="Unassembled WGS sequence"/>
</dbReference>
<dbReference type="InterPro" id="IPR033412">
    <property type="entry name" value="PFOR_II"/>
</dbReference>
<dbReference type="PANTHER" id="PTHR32154:SF0">
    <property type="entry name" value="PYRUVATE-FLAVODOXIN OXIDOREDUCTASE-RELATED"/>
    <property type="match status" value="1"/>
</dbReference>
<dbReference type="SUPFAM" id="SSF52518">
    <property type="entry name" value="Thiamin diphosphate-binding fold (THDP-binding)"/>
    <property type="match status" value="1"/>
</dbReference>
<dbReference type="PANTHER" id="PTHR32154">
    <property type="entry name" value="PYRUVATE-FLAVODOXIN OXIDOREDUCTASE-RELATED"/>
    <property type="match status" value="1"/>
</dbReference>
<dbReference type="InterPro" id="IPR029061">
    <property type="entry name" value="THDP-binding"/>
</dbReference>
<dbReference type="SUPFAM" id="SSF52922">
    <property type="entry name" value="TK C-terminal domain-like"/>
    <property type="match status" value="1"/>
</dbReference>
<dbReference type="Gene3D" id="3.40.50.970">
    <property type="match status" value="1"/>
</dbReference>
<dbReference type="GO" id="GO:0019752">
    <property type="term" value="P:carboxylic acid metabolic process"/>
    <property type="evidence" value="ECO:0007669"/>
    <property type="project" value="UniProtKB-ARBA"/>
</dbReference>
<evidence type="ECO:0000256" key="1">
    <source>
        <dbReference type="ARBA" id="ARBA00009032"/>
    </source>
</evidence>
<evidence type="ECO:0000256" key="2">
    <source>
        <dbReference type="ARBA" id="ARBA00023002"/>
    </source>
</evidence>
<dbReference type="GO" id="GO:0006979">
    <property type="term" value="P:response to oxidative stress"/>
    <property type="evidence" value="ECO:0007669"/>
    <property type="project" value="TreeGrafter"/>
</dbReference>
<dbReference type="CDD" id="cd07034">
    <property type="entry name" value="TPP_PYR_PFOR_IOR-alpha_like"/>
    <property type="match status" value="1"/>
</dbReference>
<protein>
    <submittedName>
        <fullName evidence="5">Pyruvate ferredoxin oxidoreductase alpha subunit</fullName>
    </submittedName>
</protein>
<dbReference type="InterPro" id="IPR002880">
    <property type="entry name" value="Pyrv_Fd/Flavodoxin_OxRdtase_N"/>
</dbReference>
<dbReference type="InterPro" id="IPR009014">
    <property type="entry name" value="Transketo_C/PFOR_II"/>
</dbReference>
<dbReference type="FunFam" id="3.40.50.920:FF:000010">
    <property type="entry name" value="Pyruvate ferredoxin oxidoreductase, alpha subunit"/>
    <property type="match status" value="1"/>
</dbReference>
<proteinExistence type="inferred from homology"/>
<dbReference type="GO" id="GO:0016903">
    <property type="term" value="F:oxidoreductase activity, acting on the aldehyde or oxo group of donors"/>
    <property type="evidence" value="ECO:0007669"/>
    <property type="project" value="UniProtKB-ARBA"/>
</dbReference>
<gene>
    <name evidence="5" type="ORF">EV211_10743</name>
</gene>
<name>A0A4R6Q8J0_9FIRM</name>
<feature type="domain" description="Pyruvate:ferredoxin oxidoreductase core" evidence="4">
    <location>
        <begin position="260"/>
        <end position="363"/>
    </location>
</feature>
<comment type="similarity">
    <text evidence="1">Belongs to the pyruvate:ferredoxin/flavodoxin oxidoreductase family.</text>
</comment>
<reference evidence="5 6" key="1">
    <citation type="submission" date="2019-03" db="EMBL/GenBank/DDBJ databases">
        <title>Genomic Encyclopedia of Type Strains, Phase IV (KMG-IV): sequencing the most valuable type-strain genomes for metagenomic binning, comparative biology and taxonomic classification.</title>
        <authorList>
            <person name="Goeker M."/>
        </authorList>
    </citation>
    <scope>NUCLEOTIDE SEQUENCE [LARGE SCALE GENOMIC DNA]</scope>
    <source>
        <strain evidence="5 6">DSM 28287</strain>
    </source>
</reference>
<dbReference type="InterPro" id="IPR050722">
    <property type="entry name" value="Pyruvate:ferred/Flavod_OxRd"/>
</dbReference>
<dbReference type="RefSeq" id="WP_133527956.1">
    <property type="nucleotide sequence ID" value="NZ_SNXO01000007.1"/>
</dbReference>
<evidence type="ECO:0000259" key="4">
    <source>
        <dbReference type="Pfam" id="PF17147"/>
    </source>
</evidence>
<dbReference type="AlphaFoldDB" id="A0A4R6Q8J0"/>
<dbReference type="FunFam" id="3.40.50.970:FF:000012">
    <property type="entry name" value="Pyruvate:ferredoxin (Flavodoxin) oxidoreductase"/>
    <property type="match status" value="1"/>
</dbReference>
<dbReference type="Pfam" id="PF01855">
    <property type="entry name" value="POR_N"/>
    <property type="match status" value="1"/>
</dbReference>
<organism evidence="5 6">
    <name type="scientific">Aminicella lysinilytica</name>
    <dbReference type="NCBI Taxonomy" id="433323"/>
    <lineage>
        <taxon>Bacteria</taxon>
        <taxon>Bacillati</taxon>
        <taxon>Bacillota</taxon>
        <taxon>Clostridia</taxon>
        <taxon>Peptostreptococcales</taxon>
        <taxon>Anaerovoracaceae</taxon>
        <taxon>Aminicella</taxon>
    </lineage>
</organism>
<sequence>MAKKDRMSGNEAVAYAMKQIDPDVMGAFPITPSTEIPQYFAKYIADGKVHTEFVAVESEHSAMSTCIGAEAAGARAITATSSAGLAYMYELLYVASSSRLPVVMAVVNRALTGPININNDHSDSMGCRDAGWIQIYAENNQEVYDNYIQAMPIAEHCRLPIMICQDGFITSHAVENIELLDDASVKDFVGEYDPEHYLLNEEEIYSVGPYGVSPYYMEIKKAQAEAMKSAPARIKEVGEAFGQMSGRGYGMLEEYRMDDAAYAVVLIGSSAGTGKAAVDMLRADGMAAGLIKVRVFRPFPAEELAIALAGTKAVAVMDKAESFSGQGGPLFAETRSALYEAEDRPYMMNYVYGLGGRDVTIETFDEVFEDLQEVAATGDTGDGYRHIGVREA</sequence>
<dbReference type="Pfam" id="PF17147">
    <property type="entry name" value="PFOR_II"/>
    <property type="match status" value="1"/>
</dbReference>
<keyword evidence="6" id="KW-1185">Reference proteome</keyword>
<dbReference type="OrthoDB" id="9794954at2"/>
<dbReference type="Gene3D" id="3.40.50.920">
    <property type="match status" value="1"/>
</dbReference>
<accession>A0A4R6Q8J0</accession>
<dbReference type="EMBL" id="SNXO01000007">
    <property type="protein sequence ID" value="TDP58445.1"/>
    <property type="molecule type" value="Genomic_DNA"/>
</dbReference>
<keyword evidence="5" id="KW-0670">Pyruvate</keyword>
<evidence type="ECO:0000313" key="5">
    <source>
        <dbReference type="EMBL" id="TDP58445.1"/>
    </source>
</evidence>
<comment type="caution">
    <text evidence="5">The sequence shown here is derived from an EMBL/GenBank/DDBJ whole genome shotgun (WGS) entry which is preliminary data.</text>
</comment>
<keyword evidence="2" id="KW-0560">Oxidoreductase</keyword>
<evidence type="ECO:0000259" key="3">
    <source>
        <dbReference type="Pfam" id="PF01855"/>
    </source>
</evidence>
<evidence type="ECO:0000313" key="6">
    <source>
        <dbReference type="Proteomes" id="UP000295500"/>
    </source>
</evidence>